<protein>
    <submittedName>
        <fullName evidence="2">Uncharacterized protein</fullName>
    </submittedName>
</protein>
<organism evidence="2 3">
    <name type="scientific">Hohenbuehelia grisea</name>
    <dbReference type="NCBI Taxonomy" id="104357"/>
    <lineage>
        <taxon>Eukaryota</taxon>
        <taxon>Fungi</taxon>
        <taxon>Dikarya</taxon>
        <taxon>Basidiomycota</taxon>
        <taxon>Agaricomycotina</taxon>
        <taxon>Agaricomycetes</taxon>
        <taxon>Agaricomycetidae</taxon>
        <taxon>Agaricales</taxon>
        <taxon>Pleurotineae</taxon>
        <taxon>Pleurotaceae</taxon>
        <taxon>Hohenbuehelia</taxon>
    </lineage>
</organism>
<feature type="compositionally biased region" description="Acidic residues" evidence="1">
    <location>
        <begin position="244"/>
        <end position="265"/>
    </location>
</feature>
<sequence>MPPAASYPNATYNILSELASVQETLLNEKLQVSLAFSYSWTYNRRRLEGHTYPIWDQIFAAFAALDASLVHAPQFPIYTLSPKGFDPDNSFRTIADGDAEEGLPDCALLCIRYRLRQGADIPKYRALLRGRLSVQLGSLPWAELARWDELVIEYAGIPIFAELKKFPSRTSNNRQRLLVDLSNLLDRAMAQLENYAEILFADPLRRDQDSVVLIAGAGEWYRWRVMKRSETGIPKPEKQPPVDIMDDEDEEEEEDENGSDAEESVLGDKFLPAEPNNRKNKKTRRRKRNEPTKKQLKALEKTEKEKEADETRVKHWKAQRDAGGDQPTPLRHLDQGLDAETVLDDMNNVVPAAGLWSGLLFLGSPASNQRMWYLRNHLASIVAARNTIFTKG</sequence>
<reference evidence="3" key="1">
    <citation type="submission" date="2024-06" db="EMBL/GenBank/DDBJ databases">
        <title>Multi-omics analyses provide insights into the biosynthesis of the anticancer antibiotic pleurotin in Hohenbuehelia grisea.</title>
        <authorList>
            <person name="Weaver J.A."/>
            <person name="Alberti F."/>
        </authorList>
    </citation>
    <scope>NUCLEOTIDE SEQUENCE [LARGE SCALE GENOMIC DNA]</scope>
    <source>
        <strain evidence="3">T-177</strain>
    </source>
</reference>
<accession>A0ABR3JSM5</accession>
<dbReference type="Proteomes" id="UP001556367">
    <property type="component" value="Unassembled WGS sequence"/>
</dbReference>
<evidence type="ECO:0000313" key="3">
    <source>
        <dbReference type="Proteomes" id="UP001556367"/>
    </source>
</evidence>
<gene>
    <name evidence="2" type="ORF">HGRIS_013980</name>
</gene>
<evidence type="ECO:0000313" key="2">
    <source>
        <dbReference type="EMBL" id="KAL0958644.1"/>
    </source>
</evidence>
<keyword evidence="3" id="KW-1185">Reference proteome</keyword>
<evidence type="ECO:0000256" key="1">
    <source>
        <dbReference type="SAM" id="MobiDB-lite"/>
    </source>
</evidence>
<comment type="caution">
    <text evidence="2">The sequence shown here is derived from an EMBL/GenBank/DDBJ whole genome shotgun (WGS) entry which is preliminary data.</text>
</comment>
<dbReference type="EMBL" id="JASNQZ010000003">
    <property type="protein sequence ID" value="KAL0958644.1"/>
    <property type="molecule type" value="Genomic_DNA"/>
</dbReference>
<feature type="compositionally biased region" description="Basic residues" evidence="1">
    <location>
        <begin position="278"/>
        <end position="288"/>
    </location>
</feature>
<feature type="compositionally biased region" description="Basic and acidic residues" evidence="1">
    <location>
        <begin position="289"/>
        <end position="323"/>
    </location>
</feature>
<proteinExistence type="predicted"/>
<feature type="region of interest" description="Disordered" evidence="1">
    <location>
        <begin position="232"/>
        <end position="331"/>
    </location>
</feature>
<name>A0ABR3JSM5_9AGAR</name>